<name>A0A1R1PPN1_ZANCU</name>
<feature type="region of interest" description="Disordered" evidence="1">
    <location>
        <begin position="47"/>
        <end position="75"/>
    </location>
</feature>
<gene>
    <name evidence="2" type="ORF">AX774_g3582</name>
</gene>
<dbReference type="Proteomes" id="UP000188320">
    <property type="component" value="Unassembled WGS sequence"/>
</dbReference>
<feature type="region of interest" description="Disordered" evidence="1">
    <location>
        <begin position="342"/>
        <end position="363"/>
    </location>
</feature>
<reference evidence="3" key="1">
    <citation type="submission" date="2017-01" db="EMBL/GenBank/DDBJ databases">
        <authorList>
            <person name="Wang Y."/>
            <person name="White M."/>
            <person name="Kvist S."/>
            <person name="Moncalvo J.-M."/>
        </authorList>
    </citation>
    <scope>NUCLEOTIDE SEQUENCE [LARGE SCALE GENOMIC DNA]</scope>
    <source>
        <strain evidence="3">COL-18-3</strain>
    </source>
</reference>
<keyword evidence="3" id="KW-1185">Reference proteome</keyword>
<evidence type="ECO:0000313" key="2">
    <source>
        <dbReference type="EMBL" id="OMH82924.1"/>
    </source>
</evidence>
<comment type="caution">
    <text evidence="2">The sequence shown here is derived from an EMBL/GenBank/DDBJ whole genome shotgun (WGS) entry which is preliminary data.</text>
</comment>
<dbReference type="EMBL" id="LSSK01000562">
    <property type="protein sequence ID" value="OMH82924.1"/>
    <property type="molecule type" value="Genomic_DNA"/>
</dbReference>
<accession>A0A1R1PPN1</accession>
<dbReference type="AlphaFoldDB" id="A0A1R1PPN1"/>
<evidence type="ECO:0000313" key="3">
    <source>
        <dbReference type="Proteomes" id="UP000188320"/>
    </source>
</evidence>
<evidence type="ECO:0000256" key="1">
    <source>
        <dbReference type="SAM" id="MobiDB-lite"/>
    </source>
</evidence>
<feature type="compositionally biased region" description="Acidic residues" evidence="1">
    <location>
        <begin position="345"/>
        <end position="361"/>
    </location>
</feature>
<feature type="region of interest" description="Disordered" evidence="1">
    <location>
        <begin position="1"/>
        <end position="33"/>
    </location>
</feature>
<sequence length="833" mass="93977">MVGKRNDKNAVPATKQKNEELENQKMTYEPLHSKKIENDVMKLVEADNSSRLDTSDTIDLDQNNTDRAENHSETIQSIQTDEDTLNNTPGYIKACTELTGRNETHDSLGHEQPNECTESVDTKEVVWNSDYSIESDIIPGSDLLKLPGKAYLEVKAEPGEDQCHDMGYDSEQKEYGLACLSDSDGFEGELKKKSRAILTEDTISYKRETGNGNFEYLLNKTKSSPDFVDSDNSDPDNEKYLESRFARKLQSKRALGNLLNRNKNKISTDIRRFIKTQALVESKEVGKSIKNNDKLLKLIKQITLHSESGADFSENEEDLNKGYASEVEEGLFEKIEKELNINSETETDDGEGAGVDYDDGEGSGKVKKRQWEKTRLIYKSSKIATVNASYTLPIRLFVGQRPRSDRFRFCTKDFVSKLKNNEYLNEVERDRRLDNKIINNLLLLILGGKEIAEIDGMLELVQSAKVVLEKSARTMGLVVDSRDALCYIQLCGILERVGFSKKIGVVGAINSSVHRGLGNEICEFPSFEISNIVSLFATSFRVNSCNVGIPKSLKNLRFGVEFVKISSASHLNIKLMAKTTLDFVMVITLCLLDVNLQNNLNSLQCSLDLVVESIHPNVWPMFSTLYLTELVQLSEKLSDRQKQYFVTNWIPTSCRRLRSVLILLAFNILKRSCEKNMPKPSVAGHLPFVGGGDSDNVGPSLVENLHQYLQEICKLVESTTLFESLSVLYTIPCVENPVTPYLEAADRLKLGISLLTILLSPADFLYINNCPKSHSLWPDCINIVKLINDKFIKVYTKLNDHSLIDLGLIQCKTDVSQFNFWVSMTWLHCLYNQ</sequence>
<protein>
    <submittedName>
        <fullName evidence="2">Uncharacterized protein</fullName>
    </submittedName>
</protein>
<proteinExistence type="predicted"/>
<organism evidence="2 3">
    <name type="scientific">Zancudomyces culisetae</name>
    <name type="common">Gut fungus</name>
    <name type="synonym">Smittium culisetae</name>
    <dbReference type="NCBI Taxonomy" id="1213189"/>
    <lineage>
        <taxon>Eukaryota</taxon>
        <taxon>Fungi</taxon>
        <taxon>Fungi incertae sedis</taxon>
        <taxon>Zoopagomycota</taxon>
        <taxon>Kickxellomycotina</taxon>
        <taxon>Harpellomycetes</taxon>
        <taxon>Harpellales</taxon>
        <taxon>Legeriomycetaceae</taxon>
        <taxon>Zancudomyces</taxon>
    </lineage>
</organism>